<dbReference type="RefSeq" id="WP_380121752.1">
    <property type="nucleotide sequence ID" value="NZ_JBHSIU010000046.1"/>
</dbReference>
<name>A0ABV9W5R8_9ACTN</name>
<sequence length="288" mass="27714">MAAVGALVGAAVLARDVGFGVLRQRVDVMVAVVAVLVGIAALPVGPVAARGGLAGVVRAALGCVVAFEVLGVAQVVRVVPPITADGGPRTSDATVVLTVWLVLLGLVLVAAVRVTGRHTAVQSGAVGIAAACGFAAAAVWLGLAALLPGVASSNVPALLLLMATGGVAAHLIERRARGAAAGTPVIGAPDAGTPVVGTPAAGGSTAATGADGTDRPRVAVGAAVAAMVTAVVLAAAIDGLLPLSHDWVRNSAPPWEVGARLVDPVGLLLVAGVLAVVVAVGAGRARSA</sequence>
<accession>A0ABV9W5R8</accession>
<feature type="transmembrane region" description="Helical" evidence="1">
    <location>
        <begin position="124"/>
        <end position="147"/>
    </location>
</feature>
<feature type="transmembrane region" description="Helical" evidence="1">
    <location>
        <begin position="56"/>
        <end position="73"/>
    </location>
</feature>
<evidence type="ECO:0000256" key="1">
    <source>
        <dbReference type="SAM" id="Phobius"/>
    </source>
</evidence>
<keyword evidence="1" id="KW-0812">Transmembrane</keyword>
<feature type="transmembrane region" description="Helical" evidence="1">
    <location>
        <begin position="93"/>
        <end position="112"/>
    </location>
</feature>
<keyword evidence="1" id="KW-1133">Transmembrane helix</keyword>
<dbReference type="Proteomes" id="UP001595912">
    <property type="component" value="Unassembled WGS sequence"/>
</dbReference>
<feature type="transmembrane region" description="Helical" evidence="1">
    <location>
        <begin position="30"/>
        <end position="49"/>
    </location>
</feature>
<gene>
    <name evidence="2" type="ORF">ACFPIJ_35200</name>
</gene>
<organism evidence="2 3">
    <name type="scientific">Dactylosporangium cerinum</name>
    <dbReference type="NCBI Taxonomy" id="1434730"/>
    <lineage>
        <taxon>Bacteria</taxon>
        <taxon>Bacillati</taxon>
        <taxon>Actinomycetota</taxon>
        <taxon>Actinomycetes</taxon>
        <taxon>Micromonosporales</taxon>
        <taxon>Micromonosporaceae</taxon>
        <taxon>Dactylosporangium</taxon>
    </lineage>
</organism>
<comment type="caution">
    <text evidence="2">The sequence shown here is derived from an EMBL/GenBank/DDBJ whole genome shotgun (WGS) entry which is preliminary data.</text>
</comment>
<evidence type="ECO:0000313" key="2">
    <source>
        <dbReference type="EMBL" id="MFC5003066.1"/>
    </source>
</evidence>
<evidence type="ECO:0000313" key="3">
    <source>
        <dbReference type="Proteomes" id="UP001595912"/>
    </source>
</evidence>
<keyword evidence="3" id="KW-1185">Reference proteome</keyword>
<dbReference type="EMBL" id="JBHSIU010000046">
    <property type="protein sequence ID" value="MFC5003066.1"/>
    <property type="molecule type" value="Genomic_DNA"/>
</dbReference>
<feature type="transmembrane region" description="Helical" evidence="1">
    <location>
        <begin position="261"/>
        <end position="282"/>
    </location>
</feature>
<proteinExistence type="predicted"/>
<reference evidence="3" key="1">
    <citation type="journal article" date="2019" name="Int. J. Syst. Evol. Microbiol.">
        <title>The Global Catalogue of Microorganisms (GCM) 10K type strain sequencing project: providing services to taxonomists for standard genome sequencing and annotation.</title>
        <authorList>
            <consortium name="The Broad Institute Genomics Platform"/>
            <consortium name="The Broad Institute Genome Sequencing Center for Infectious Disease"/>
            <person name="Wu L."/>
            <person name="Ma J."/>
        </authorList>
    </citation>
    <scope>NUCLEOTIDE SEQUENCE [LARGE SCALE GENOMIC DNA]</scope>
    <source>
        <strain evidence="3">CGMCC 4.7152</strain>
    </source>
</reference>
<protein>
    <submittedName>
        <fullName evidence="2">Uncharacterized protein</fullName>
    </submittedName>
</protein>
<feature type="transmembrane region" description="Helical" evidence="1">
    <location>
        <begin position="218"/>
        <end position="241"/>
    </location>
</feature>
<feature type="transmembrane region" description="Helical" evidence="1">
    <location>
        <begin position="153"/>
        <end position="172"/>
    </location>
</feature>
<keyword evidence="1" id="KW-0472">Membrane</keyword>